<name>A0A2U3EK36_PURLI</name>
<sequence>MFFFFSELQEVPVTNVCSSVPQIARKESDWRRWNRRTPATGKDKEYSCRKEALTFTVSTFCDSTLLLGGEDEPLQVEGAEASREEKGVTAGDLASGRHALAALLYSTAACRAWRKGEGAERRAATGRRTNGRKKERGAMGTKMERKEDGQDRVVSVVVVVLEEVDADVEVERTGGKGSWEGAHSGRRWAREVAWSDFALCLGRELLLDLLPPPPARRPGQRPTQRQRPQQHDEPSHPQASNGGNGRVRAWLEVRGTQPTMAGSGLVSSTIDLDGAPVAANRRGPQRPATAPKPYLGTVGARGSWAPLPLRRARYLVVAGQGWYGDVPPPPPPPPPPTVSGRAGASGGEWSEPQRWPGPGRPSLRAEAWGAPGAGFGLRRSRTTGDGSRAADGARRSIHSLNPPARAARSMDEEASSITGTRRCNAVRCDVQQPARAPVLAGPRASVEHTRPLLYERTQGALRRARTLCALLLVHDEALGPHFPLAKLMPSAASLPRDEALGFLGWGRVTALPPSHVAAQGGQRAARSTDGIRLHRAETELSHLPYPPIHPFHSTRHSACPRLFVFFVRARFAASTENTLTSPPSPFFFFLPPSALPAARPGWSLGRLDVPGDGAEALEKGGALGATDWAAGVSEALISPALTGDRGPGRGGQDFAARYGKAWVGGG</sequence>
<feature type="region of interest" description="Disordered" evidence="1">
    <location>
        <begin position="211"/>
        <end position="245"/>
    </location>
</feature>
<comment type="caution">
    <text evidence="2">The sequence shown here is derived from an EMBL/GenBank/DDBJ whole genome shotgun (WGS) entry which is preliminary data.</text>
</comment>
<dbReference type="Proteomes" id="UP000245956">
    <property type="component" value="Unassembled WGS sequence"/>
</dbReference>
<feature type="region of interest" description="Disordered" evidence="1">
    <location>
        <begin position="325"/>
        <end position="395"/>
    </location>
</feature>
<gene>
    <name evidence="2" type="ORF">PCL_08190</name>
</gene>
<organism evidence="2 3">
    <name type="scientific">Purpureocillium lilacinum</name>
    <name type="common">Paecilomyces lilacinus</name>
    <dbReference type="NCBI Taxonomy" id="33203"/>
    <lineage>
        <taxon>Eukaryota</taxon>
        <taxon>Fungi</taxon>
        <taxon>Dikarya</taxon>
        <taxon>Ascomycota</taxon>
        <taxon>Pezizomycotina</taxon>
        <taxon>Sordariomycetes</taxon>
        <taxon>Hypocreomycetidae</taxon>
        <taxon>Hypocreales</taxon>
        <taxon>Ophiocordycipitaceae</taxon>
        <taxon>Purpureocillium</taxon>
    </lineage>
</organism>
<reference evidence="2 3" key="1">
    <citation type="journal article" date="2016" name="Front. Microbiol.">
        <title>Genome and transcriptome sequences reveal the specific parasitism of the nematophagous Purpureocillium lilacinum 36-1.</title>
        <authorList>
            <person name="Xie J."/>
            <person name="Li S."/>
            <person name="Mo C."/>
            <person name="Xiao X."/>
            <person name="Peng D."/>
            <person name="Wang G."/>
            <person name="Xiao Y."/>
        </authorList>
    </citation>
    <scope>NUCLEOTIDE SEQUENCE [LARGE SCALE GENOMIC DNA]</scope>
    <source>
        <strain evidence="2 3">36-1</strain>
    </source>
</reference>
<proteinExistence type="predicted"/>
<evidence type="ECO:0000256" key="1">
    <source>
        <dbReference type="SAM" id="MobiDB-lite"/>
    </source>
</evidence>
<feature type="compositionally biased region" description="Pro residues" evidence="1">
    <location>
        <begin position="326"/>
        <end position="337"/>
    </location>
</feature>
<evidence type="ECO:0000313" key="3">
    <source>
        <dbReference type="Proteomes" id="UP000245956"/>
    </source>
</evidence>
<protein>
    <submittedName>
        <fullName evidence="2">Uncharacterized protein</fullName>
    </submittedName>
</protein>
<evidence type="ECO:0000313" key="2">
    <source>
        <dbReference type="EMBL" id="PWI74876.1"/>
    </source>
</evidence>
<dbReference type="EMBL" id="LCWV01000003">
    <property type="protein sequence ID" value="PWI74876.1"/>
    <property type="molecule type" value="Genomic_DNA"/>
</dbReference>
<feature type="region of interest" description="Disordered" evidence="1">
    <location>
        <begin position="116"/>
        <end position="149"/>
    </location>
</feature>
<dbReference type="AlphaFoldDB" id="A0A2U3EK36"/>
<accession>A0A2U3EK36</accession>